<keyword evidence="2" id="KW-1185">Reference proteome</keyword>
<evidence type="ECO:0000313" key="1">
    <source>
        <dbReference type="EMBL" id="EEH07059.1"/>
    </source>
</evidence>
<dbReference type="GeneID" id="69038295"/>
<dbReference type="InParanoid" id="C0NQ49"/>
<accession>C0NQ49</accession>
<protein>
    <submittedName>
        <fullName evidence="1">Uncharacterized protein</fullName>
    </submittedName>
</protein>
<proteinExistence type="predicted"/>
<dbReference type="EMBL" id="GG663368">
    <property type="protein sequence ID" value="EEH07059.1"/>
    <property type="molecule type" value="Genomic_DNA"/>
</dbReference>
<gene>
    <name evidence="1" type="ORF">HCBG_05279</name>
</gene>
<name>C0NQ49_AJECG</name>
<organism evidence="1 2">
    <name type="scientific">Ajellomyces capsulatus (strain G186AR / H82 / ATCC MYA-2454 / RMSCC 2432)</name>
    <name type="common">Darling's disease fungus</name>
    <name type="synonym">Histoplasma capsulatum</name>
    <dbReference type="NCBI Taxonomy" id="447093"/>
    <lineage>
        <taxon>Eukaryota</taxon>
        <taxon>Fungi</taxon>
        <taxon>Dikarya</taxon>
        <taxon>Ascomycota</taxon>
        <taxon>Pezizomycotina</taxon>
        <taxon>Eurotiomycetes</taxon>
        <taxon>Eurotiomycetidae</taxon>
        <taxon>Onygenales</taxon>
        <taxon>Ajellomycetaceae</taxon>
        <taxon>Histoplasma</taxon>
    </lineage>
</organism>
<dbReference type="RefSeq" id="XP_045287540.1">
    <property type="nucleotide sequence ID" value="XM_045432328.1"/>
</dbReference>
<dbReference type="HOGENOM" id="CLU_2305248_0_0_1"/>
<reference evidence="1" key="1">
    <citation type="submission" date="2009-02" db="EMBL/GenBank/DDBJ databases">
        <title>The Genome Sequence of Ajellomyces capsulatus strain G186AR.</title>
        <authorList>
            <consortium name="The Broad Institute Genome Sequencing Platform"/>
            <person name="Champion M."/>
            <person name="Cuomo C."/>
            <person name="Ma L.-J."/>
            <person name="Henn M.R."/>
            <person name="Sil A."/>
            <person name="Goldman B."/>
            <person name="Young S.K."/>
            <person name="Kodira C.D."/>
            <person name="Zeng Q."/>
            <person name="Koehrsen M."/>
            <person name="Alvarado L."/>
            <person name="Berlin A."/>
            <person name="Borenstein D."/>
            <person name="Chen Z."/>
            <person name="Engels R."/>
            <person name="Freedman E."/>
            <person name="Gellesch M."/>
            <person name="Goldberg J."/>
            <person name="Griggs A."/>
            <person name="Gujja S."/>
            <person name="Heiman D."/>
            <person name="Hepburn T."/>
            <person name="Howarth C."/>
            <person name="Jen D."/>
            <person name="Larson L."/>
            <person name="Lewis B."/>
            <person name="Mehta T."/>
            <person name="Park D."/>
            <person name="Pearson M."/>
            <person name="Roberts A."/>
            <person name="Saif S."/>
            <person name="Shea T."/>
            <person name="Shenoy N."/>
            <person name="Sisk P."/>
            <person name="Stolte C."/>
            <person name="Sykes S."/>
            <person name="Walk T."/>
            <person name="White J."/>
            <person name="Yandava C."/>
            <person name="Klein B."/>
            <person name="McEwen J.G."/>
            <person name="Puccia R."/>
            <person name="Goldman G.H."/>
            <person name="Felipe M.S."/>
            <person name="Nino-Vega G."/>
            <person name="San-Blas G."/>
            <person name="Taylor J."/>
            <person name="Mendoza L."/>
            <person name="Galagan J."/>
            <person name="Nusbaum C."/>
            <person name="Birren B."/>
        </authorList>
    </citation>
    <scope>NUCLEOTIDE SEQUENCE</scope>
    <source>
        <strain evidence="1">G186AR</strain>
    </source>
</reference>
<sequence length="100" mass="11379">MLRLAVAVYRWCCGPLWSGPYHHTHGKENCILNLALHAFLSSWAERKSSTGSLKGSPGRYPFWILLFPYFSLVIEGVSPPLELKGSQFESDVNELFFDLF</sequence>
<evidence type="ECO:0000313" key="2">
    <source>
        <dbReference type="Proteomes" id="UP000001631"/>
    </source>
</evidence>
<dbReference type="AlphaFoldDB" id="C0NQ49"/>
<dbReference type="Proteomes" id="UP000001631">
    <property type="component" value="Unassembled WGS sequence"/>
</dbReference>